<protein>
    <recommendedName>
        <fullName evidence="6">PLD phosphodiesterase domain-containing protein</fullName>
    </recommendedName>
</protein>
<evidence type="ECO:0000256" key="4">
    <source>
        <dbReference type="SAM" id="MobiDB-lite"/>
    </source>
</evidence>
<dbReference type="InterPro" id="IPR032816">
    <property type="entry name" value="VTT_dom"/>
</dbReference>
<dbReference type="CDD" id="cd09143">
    <property type="entry name" value="PLDc_vPLD1_2_like_bac_2"/>
    <property type="match status" value="1"/>
</dbReference>
<dbReference type="GO" id="GO:0009395">
    <property type="term" value="P:phospholipid catabolic process"/>
    <property type="evidence" value="ECO:0007669"/>
    <property type="project" value="TreeGrafter"/>
</dbReference>
<dbReference type="InterPro" id="IPR015679">
    <property type="entry name" value="PLipase_D_fam"/>
</dbReference>
<feature type="transmembrane region" description="Helical" evidence="5">
    <location>
        <begin position="527"/>
        <end position="546"/>
    </location>
</feature>
<dbReference type="SUPFAM" id="SSF56024">
    <property type="entry name" value="Phospholipase D/nuclease"/>
    <property type="match status" value="2"/>
</dbReference>
<dbReference type="PROSITE" id="PS50035">
    <property type="entry name" value="PLD"/>
    <property type="match status" value="2"/>
</dbReference>
<feature type="transmembrane region" description="Helical" evidence="5">
    <location>
        <begin position="606"/>
        <end position="627"/>
    </location>
</feature>
<dbReference type="InterPro" id="IPR001736">
    <property type="entry name" value="PLipase_D/transphosphatidylase"/>
</dbReference>
<feature type="transmembrane region" description="Helical" evidence="5">
    <location>
        <begin position="573"/>
        <end position="599"/>
    </location>
</feature>
<reference evidence="7 8" key="1">
    <citation type="submission" date="2015-11" db="EMBL/GenBank/DDBJ databases">
        <title>Expanding the genomic diversity of Burkholderia species for the development of highly accurate diagnostics.</title>
        <authorList>
            <person name="Sahl J."/>
            <person name="Keim P."/>
            <person name="Wagner D."/>
        </authorList>
    </citation>
    <scope>NUCLEOTIDE SEQUENCE [LARGE SCALE GENOMIC DNA]</scope>
    <source>
        <strain evidence="7 8">MSMB782WGS</strain>
    </source>
</reference>
<evidence type="ECO:0000256" key="3">
    <source>
        <dbReference type="ARBA" id="ARBA00023098"/>
    </source>
</evidence>
<dbReference type="PANTHER" id="PTHR18896:SF60">
    <property type="entry name" value="PHOSPHOLIPASE D"/>
    <property type="match status" value="1"/>
</dbReference>
<dbReference type="RefSeq" id="WP_060233189.1">
    <property type="nucleotide sequence ID" value="NZ_LPLU01000043.1"/>
</dbReference>
<evidence type="ECO:0000259" key="6">
    <source>
        <dbReference type="PROSITE" id="PS50035"/>
    </source>
</evidence>
<comment type="caution">
    <text evidence="7">The sequence shown here is derived from an EMBL/GenBank/DDBJ whole genome shotgun (WGS) entry which is preliminary data.</text>
</comment>
<keyword evidence="2" id="KW-0378">Hydrolase</keyword>
<organism evidence="7 8">
    <name type="scientific">Burkholderia ubonensis</name>
    <dbReference type="NCBI Taxonomy" id="101571"/>
    <lineage>
        <taxon>Bacteria</taxon>
        <taxon>Pseudomonadati</taxon>
        <taxon>Pseudomonadota</taxon>
        <taxon>Betaproteobacteria</taxon>
        <taxon>Burkholderiales</taxon>
        <taxon>Burkholderiaceae</taxon>
        <taxon>Burkholderia</taxon>
        <taxon>Burkholderia cepacia complex</taxon>
    </lineage>
</organism>
<accession>A0A108CTJ5</accession>
<proteinExistence type="predicted"/>
<dbReference type="Proteomes" id="UP000065504">
    <property type="component" value="Unassembled WGS sequence"/>
</dbReference>
<dbReference type="Pfam" id="PF13091">
    <property type="entry name" value="PLDc_2"/>
    <property type="match status" value="1"/>
</dbReference>
<dbReference type="Pfam" id="PF09335">
    <property type="entry name" value="VTT_dom"/>
    <property type="match status" value="1"/>
</dbReference>
<dbReference type="InterPro" id="IPR025202">
    <property type="entry name" value="PLD-like_dom"/>
</dbReference>
<feature type="domain" description="PLD phosphodiesterase" evidence="6">
    <location>
        <begin position="163"/>
        <end position="190"/>
    </location>
</feature>
<dbReference type="CDD" id="cd09140">
    <property type="entry name" value="PLDc_vPLD1_2_like_bac_1"/>
    <property type="match status" value="1"/>
</dbReference>
<dbReference type="PANTHER" id="PTHR18896">
    <property type="entry name" value="PHOSPHOLIPASE D"/>
    <property type="match status" value="1"/>
</dbReference>
<feature type="transmembrane region" description="Helical" evidence="5">
    <location>
        <begin position="717"/>
        <end position="738"/>
    </location>
</feature>
<keyword evidence="3" id="KW-0443">Lipid metabolism</keyword>
<feature type="transmembrane region" description="Helical" evidence="5">
    <location>
        <begin position="683"/>
        <end position="705"/>
    </location>
</feature>
<keyword evidence="5" id="KW-0472">Membrane</keyword>
<dbReference type="Pfam" id="PF00614">
    <property type="entry name" value="PLDc"/>
    <property type="match status" value="1"/>
</dbReference>
<name>A0A108CTJ5_9BURK</name>
<keyword evidence="5" id="KW-1133">Transmembrane helix</keyword>
<dbReference type="EMBL" id="LPLU01000043">
    <property type="protein sequence ID" value="KWK80608.1"/>
    <property type="molecule type" value="Genomic_DNA"/>
</dbReference>
<evidence type="ECO:0000256" key="5">
    <source>
        <dbReference type="SAM" id="Phobius"/>
    </source>
</evidence>
<evidence type="ECO:0000313" key="7">
    <source>
        <dbReference type="EMBL" id="KWK80608.1"/>
    </source>
</evidence>
<keyword evidence="1" id="KW-0677">Repeat</keyword>
<evidence type="ECO:0000256" key="2">
    <source>
        <dbReference type="ARBA" id="ARBA00022801"/>
    </source>
</evidence>
<sequence>MTSAAQSRHPDHGAATSGPDRASPAAGTGNRRRDAERHGMLECGRNCDEIRHADRFTILIDGAAYFATLRAALIRASHTVFIVGWDIDSRMRLVPDGANDGFPEPLGAFLCALAAARPRLRIYVLAWDFAMIYALERDWPPVYRTAWQSHRGIVFQLDGAHPRGASHHQKLVVIDDRVAFVGGLDLTRARWDTPSHAADEPRRRDADGASYRPFHDVQAMFDGDAAAAIGEQARQRWRYACGRRVAIRAQRRRDDGSDPWPPGTPVDVRDVRIGVAYTAPAQRGREPVRQIRALVADAIRAARRHLYIENQYFTAAVVRETLSPRLADACAPDVTVVAPPAHSGWLQEATMGVLRARLHAALVAADRFDRYRLLYPHVDGLDRDWVNVHSKVMIVDDECLVIGSANLNNRSMLLDTECDIALVAAGDARIRAAIAHTRDRLLAEHLGTTVERVADALAHAPRPNQAIERLRAARGRTLLPLDPAVAPQLDALVPVSARLDPERPIEPERLVREFVPLEQRRSLSARLVVLGACVLLIAALAAAWRFSPLAAHVNVATLSEAALRIARLPVAPAILLAGYVVAATLSVPITLLITVTGLVFGAWPGFAYAAAGTMAAAAATYGLGRWLGRDAVRRLAGARANRLSRHLGRSGIVAMTLLRLLPIAPFTVVNLVAGASHIGLRDYLVGTAIGMLPGIALTVTFAHQLGAALAHPGPAAFAWLAAIGAVLIGASVLLVRILRRLQ</sequence>
<keyword evidence="5" id="KW-0812">Transmembrane</keyword>
<feature type="region of interest" description="Disordered" evidence="4">
    <location>
        <begin position="1"/>
        <end position="37"/>
    </location>
</feature>
<feature type="domain" description="PLD phosphodiesterase" evidence="6">
    <location>
        <begin position="389"/>
        <end position="411"/>
    </location>
</feature>
<evidence type="ECO:0000313" key="8">
    <source>
        <dbReference type="Proteomes" id="UP000065504"/>
    </source>
</evidence>
<gene>
    <name evidence="7" type="ORF">WM16_04930</name>
</gene>
<dbReference type="Gene3D" id="3.30.870.10">
    <property type="entry name" value="Endonuclease Chain A"/>
    <property type="match status" value="2"/>
</dbReference>
<dbReference type="GO" id="GO:0004630">
    <property type="term" value="F:phospholipase D activity"/>
    <property type="evidence" value="ECO:0007669"/>
    <property type="project" value="UniProtKB-EC"/>
</dbReference>
<evidence type="ECO:0000256" key="1">
    <source>
        <dbReference type="ARBA" id="ARBA00022737"/>
    </source>
</evidence>
<dbReference type="SMART" id="SM00155">
    <property type="entry name" value="PLDc"/>
    <property type="match status" value="2"/>
</dbReference>
<dbReference type="AlphaFoldDB" id="A0A108CTJ5"/>